<evidence type="ECO:0000256" key="7">
    <source>
        <dbReference type="ARBA" id="ARBA00047899"/>
    </source>
</evidence>
<keyword evidence="5 13" id="KW-0418">Kinase</keyword>
<dbReference type="Proteomes" id="UP000717585">
    <property type="component" value="Unassembled WGS sequence"/>
</dbReference>
<dbReference type="GO" id="GO:0004674">
    <property type="term" value="F:protein serine/threonine kinase activity"/>
    <property type="evidence" value="ECO:0007669"/>
    <property type="project" value="UniProtKB-KW"/>
</dbReference>
<evidence type="ECO:0000256" key="11">
    <source>
        <dbReference type="SAM" id="MobiDB-lite"/>
    </source>
</evidence>
<dbReference type="InterPro" id="IPR017441">
    <property type="entry name" value="Protein_kinase_ATP_BS"/>
</dbReference>
<protein>
    <recommendedName>
        <fullName evidence="1">non-specific serine/threonine protein kinase</fullName>
        <ecNumber evidence="1">2.7.11.1</ecNumber>
    </recommendedName>
</protein>
<keyword evidence="14" id="KW-1185">Reference proteome</keyword>
<dbReference type="PROSITE" id="PS50011">
    <property type="entry name" value="PROTEIN_KINASE_DOM"/>
    <property type="match status" value="1"/>
</dbReference>
<keyword evidence="6 9" id="KW-0067">ATP-binding</keyword>
<proteinExistence type="inferred from homology"/>
<dbReference type="SMART" id="SM00220">
    <property type="entry name" value="S_TKc"/>
    <property type="match status" value="1"/>
</dbReference>
<evidence type="ECO:0000256" key="4">
    <source>
        <dbReference type="ARBA" id="ARBA00022741"/>
    </source>
</evidence>
<dbReference type="FunFam" id="3.30.200.20:FF:000003">
    <property type="entry name" value="Non-specific serine/threonine protein kinase"/>
    <property type="match status" value="1"/>
</dbReference>
<dbReference type="Pfam" id="PF00069">
    <property type="entry name" value="Pkinase"/>
    <property type="match status" value="1"/>
</dbReference>
<organism evidence="13 14">
    <name type="scientific">Carpediemonas membranifera</name>
    <dbReference type="NCBI Taxonomy" id="201153"/>
    <lineage>
        <taxon>Eukaryota</taxon>
        <taxon>Metamonada</taxon>
        <taxon>Carpediemonas-like organisms</taxon>
        <taxon>Carpediemonas</taxon>
    </lineage>
</organism>
<keyword evidence="3" id="KW-0808">Transferase</keyword>
<gene>
    <name evidence="13" type="ORF">J8273_1023</name>
</gene>
<dbReference type="InterPro" id="IPR008271">
    <property type="entry name" value="Ser/Thr_kinase_AS"/>
</dbReference>
<dbReference type="PANTHER" id="PTHR43895">
    <property type="entry name" value="CALCIUM/CALMODULIN-DEPENDENT PROTEIN KINASE KINASE-RELATED"/>
    <property type="match status" value="1"/>
</dbReference>
<dbReference type="FunFam" id="1.10.510.10:FF:000956">
    <property type="entry name" value="CAMK family protein kinase"/>
    <property type="match status" value="1"/>
</dbReference>
<dbReference type="AlphaFoldDB" id="A0A8J6B177"/>
<dbReference type="PANTHER" id="PTHR43895:SF32">
    <property type="entry name" value="SERINE_THREONINE-PROTEIN KINASE CHK1"/>
    <property type="match status" value="1"/>
</dbReference>
<feature type="binding site" evidence="9">
    <location>
        <position position="41"/>
    </location>
    <ligand>
        <name>ATP</name>
        <dbReference type="ChEBI" id="CHEBI:30616"/>
    </ligand>
</feature>
<dbReference type="GO" id="GO:0005524">
    <property type="term" value="F:ATP binding"/>
    <property type="evidence" value="ECO:0007669"/>
    <property type="project" value="UniProtKB-UniRule"/>
</dbReference>
<dbReference type="Gene3D" id="3.30.310.80">
    <property type="entry name" value="Kinase associated domain 1, KA1"/>
    <property type="match status" value="1"/>
</dbReference>
<feature type="domain" description="Protein kinase" evidence="12">
    <location>
        <begin position="12"/>
        <end position="263"/>
    </location>
</feature>
<evidence type="ECO:0000256" key="8">
    <source>
        <dbReference type="ARBA" id="ARBA00048679"/>
    </source>
</evidence>
<keyword evidence="2 10" id="KW-0723">Serine/threonine-protein kinase</keyword>
<accession>A0A8J6B177</accession>
<keyword evidence="4 9" id="KW-0547">Nucleotide-binding</keyword>
<dbReference type="PROSITE" id="PS00108">
    <property type="entry name" value="PROTEIN_KINASE_ST"/>
    <property type="match status" value="1"/>
</dbReference>
<comment type="catalytic activity">
    <reaction evidence="7">
        <text>L-threonyl-[protein] + ATP = O-phospho-L-threonyl-[protein] + ADP + H(+)</text>
        <dbReference type="Rhea" id="RHEA:46608"/>
        <dbReference type="Rhea" id="RHEA-COMP:11060"/>
        <dbReference type="Rhea" id="RHEA-COMP:11605"/>
        <dbReference type="ChEBI" id="CHEBI:15378"/>
        <dbReference type="ChEBI" id="CHEBI:30013"/>
        <dbReference type="ChEBI" id="CHEBI:30616"/>
        <dbReference type="ChEBI" id="CHEBI:61977"/>
        <dbReference type="ChEBI" id="CHEBI:456216"/>
        <dbReference type="EC" id="2.7.11.1"/>
    </reaction>
</comment>
<dbReference type="EMBL" id="JAHDYR010000003">
    <property type="protein sequence ID" value="KAG9397115.1"/>
    <property type="molecule type" value="Genomic_DNA"/>
</dbReference>
<dbReference type="InterPro" id="IPR000719">
    <property type="entry name" value="Prot_kinase_dom"/>
</dbReference>
<evidence type="ECO:0000313" key="14">
    <source>
        <dbReference type="Proteomes" id="UP000717585"/>
    </source>
</evidence>
<evidence type="ECO:0000256" key="5">
    <source>
        <dbReference type="ARBA" id="ARBA00022777"/>
    </source>
</evidence>
<comment type="catalytic activity">
    <reaction evidence="8">
        <text>L-seryl-[protein] + ATP = O-phospho-L-seryl-[protein] + ADP + H(+)</text>
        <dbReference type="Rhea" id="RHEA:17989"/>
        <dbReference type="Rhea" id="RHEA-COMP:9863"/>
        <dbReference type="Rhea" id="RHEA-COMP:11604"/>
        <dbReference type="ChEBI" id="CHEBI:15378"/>
        <dbReference type="ChEBI" id="CHEBI:29999"/>
        <dbReference type="ChEBI" id="CHEBI:30616"/>
        <dbReference type="ChEBI" id="CHEBI:83421"/>
        <dbReference type="ChEBI" id="CHEBI:456216"/>
        <dbReference type="EC" id="2.7.11.1"/>
    </reaction>
</comment>
<name>A0A8J6B177_9EUKA</name>
<evidence type="ECO:0000256" key="1">
    <source>
        <dbReference type="ARBA" id="ARBA00012513"/>
    </source>
</evidence>
<dbReference type="OrthoDB" id="193931at2759"/>
<evidence type="ECO:0000256" key="2">
    <source>
        <dbReference type="ARBA" id="ARBA00022527"/>
    </source>
</evidence>
<evidence type="ECO:0000256" key="10">
    <source>
        <dbReference type="RuleBase" id="RU000304"/>
    </source>
</evidence>
<dbReference type="EC" id="2.7.11.1" evidence="1"/>
<dbReference type="PROSITE" id="PS00107">
    <property type="entry name" value="PROTEIN_KINASE_ATP"/>
    <property type="match status" value="1"/>
</dbReference>
<evidence type="ECO:0000256" key="9">
    <source>
        <dbReference type="PROSITE-ProRule" id="PRU10141"/>
    </source>
</evidence>
<feature type="region of interest" description="Disordered" evidence="11">
    <location>
        <begin position="453"/>
        <end position="478"/>
    </location>
</feature>
<evidence type="ECO:0000313" key="13">
    <source>
        <dbReference type="EMBL" id="KAG9397115.1"/>
    </source>
</evidence>
<dbReference type="GO" id="GO:0007165">
    <property type="term" value="P:signal transduction"/>
    <property type="evidence" value="ECO:0007669"/>
    <property type="project" value="TreeGrafter"/>
</dbReference>
<reference evidence="13" key="1">
    <citation type="submission" date="2021-05" db="EMBL/GenBank/DDBJ databases">
        <title>A free-living protist that lacks canonical eukaryotic 1 DNA replication and segregation systems.</title>
        <authorList>
            <person name="Salas-Leiva D.E."/>
            <person name="Tromer E.C."/>
            <person name="Curtis B.A."/>
            <person name="Jerlstrom-Hultqvist J."/>
            <person name="Kolisko M."/>
            <person name="Yi Z."/>
            <person name="Salas-Leiva J.S."/>
            <person name="Gallot-Lavallee L."/>
            <person name="Kops G.J.P.L."/>
            <person name="Archibald J.M."/>
            <person name="Simpson A.G.B."/>
            <person name="Roger A.J."/>
        </authorList>
    </citation>
    <scope>NUCLEOTIDE SEQUENCE</scope>
    <source>
        <strain evidence="13">BICM</strain>
    </source>
</reference>
<comment type="caution">
    <text evidence="13">The sequence shown here is derived from an EMBL/GenBank/DDBJ whole genome shotgun (WGS) entry which is preliminary data.</text>
</comment>
<comment type="similarity">
    <text evidence="10">Belongs to the protein kinase superfamily.</text>
</comment>
<evidence type="ECO:0000259" key="12">
    <source>
        <dbReference type="PROSITE" id="PS50011"/>
    </source>
</evidence>
<dbReference type="InterPro" id="IPR011009">
    <property type="entry name" value="Kinase-like_dom_sf"/>
</dbReference>
<sequence length="478" mass="53590">MSQEIRKRIDKYEVGRTIGSGAFGKVKYGVNTVTGEAVAIKILDRQRLSRANMSAQIKKEIRVLKALNHDSIVRLHDVLTSKTKIFLVMELITGGELFERLATSGKFSESTGRMFLHQLVSGLDYMHKKGIAHRDLKPENLLLNADGDLKISDFGLASEDAARIIKTVCGTPNYIAPEILRSQPYDGKRADIWSVGVILYVMLAGFMPFEDPSQQTLIRNIVEARYNCPSWFSEDARDLISKMINPDVAQRITIPDILAHPWMLVDSESRCPSPTKPKQVSKTYTEAEGEKVHAPPDITAFDVIGLSGALNLTPMLNRDVEEKGLGIFRATCFVSHYAPLQILEALLPVLQRLKANCQIHEPTFKMRVSAPTMNGILQISVQVFRITDNRFIAEFRRNSGDVLDFHSFFNDVLENIPSDLIDTTHYAANGQKGLKLILQRRKQSVAMMQKAFTMGSRKHRGRADSKLPPMSGEDSDDF</sequence>
<dbReference type="SUPFAM" id="SSF56112">
    <property type="entry name" value="Protein kinase-like (PK-like)"/>
    <property type="match status" value="1"/>
</dbReference>
<dbReference type="Gene3D" id="1.10.510.10">
    <property type="entry name" value="Transferase(Phosphotransferase) domain 1"/>
    <property type="match status" value="1"/>
</dbReference>
<evidence type="ECO:0000256" key="6">
    <source>
        <dbReference type="ARBA" id="ARBA00022840"/>
    </source>
</evidence>
<evidence type="ECO:0000256" key="3">
    <source>
        <dbReference type="ARBA" id="ARBA00022679"/>
    </source>
</evidence>